<keyword evidence="2" id="KW-1185">Reference proteome</keyword>
<dbReference type="OrthoDB" id="8456470at2"/>
<comment type="caution">
    <text evidence="1">The sequence shown here is derived from an EMBL/GenBank/DDBJ whole genome shotgun (WGS) entry which is preliminary data.</text>
</comment>
<proteinExistence type="predicted"/>
<reference evidence="1 2" key="1">
    <citation type="journal article" date="2015" name="Stand. Genomic Sci.">
        <title>Genomic Encyclopedia of Bacterial and Archaeal Type Strains, Phase III: the genomes of soil and plant-associated and newly described type strains.</title>
        <authorList>
            <person name="Whitman W.B."/>
            <person name="Woyke T."/>
            <person name="Klenk H.P."/>
            <person name="Zhou Y."/>
            <person name="Lilburn T.G."/>
            <person name="Beck B.J."/>
            <person name="De Vos P."/>
            <person name="Vandamme P."/>
            <person name="Eisen J.A."/>
            <person name="Garrity G."/>
            <person name="Hugenholtz P."/>
            <person name="Kyrpides N.C."/>
        </authorList>
    </citation>
    <scope>NUCLEOTIDE SEQUENCE [LARGE SCALE GENOMIC DNA]</scope>
    <source>
        <strain evidence="1 2">CGMCC 1.10948</strain>
    </source>
</reference>
<dbReference type="EMBL" id="VLLA01000022">
    <property type="protein sequence ID" value="TWI62454.1"/>
    <property type="molecule type" value="Genomic_DNA"/>
</dbReference>
<name>A0A562R1J3_9BRAD</name>
<gene>
    <name evidence="1" type="ORF">IQ16_06781</name>
</gene>
<protein>
    <submittedName>
        <fullName evidence="1">Uncharacterized protein</fullName>
    </submittedName>
</protein>
<sequence length="233" mass="26108">MSGVGPKEQLVSLKKSLTRSLDESGEQRVLDCQSACSSVLHWISYIRGSELSGNCDNLVDALQGGAIETAGCIAMGLVRPALFSLRSQIDLAVAWLFYKDHPVEWESVVRTGEGFLLKRDVFEHFSKYRNQFSPRLELLDKHKNRKLSDPYRVLSAHIHGQSSLVVPKFRKLHELIYPASRCDEAVKLQAEVAEYISDIFLAYFGDKWASLPSEVIASVQLRVPADKLPALFS</sequence>
<dbReference type="RefSeq" id="WP_145831999.1">
    <property type="nucleotide sequence ID" value="NZ_VLLA01000022.1"/>
</dbReference>
<evidence type="ECO:0000313" key="2">
    <source>
        <dbReference type="Proteomes" id="UP000316291"/>
    </source>
</evidence>
<dbReference type="AlphaFoldDB" id="A0A562R1J3"/>
<accession>A0A562R1J3</accession>
<organism evidence="1 2">
    <name type="scientific">Bradyrhizobium huanghuaihaiense</name>
    <dbReference type="NCBI Taxonomy" id="990078"/>
    <lineage>
        <taxon>Bacteria</taxon>
        <taxon>Pseudomonadati</taxon>
        <taxon>Pseudomonadota</taxon>
        <taxon>Alphaproteobacteria</taxon>
        <taxon>Hyphomicrobiales</taxon>
        <taxon>Nitrobacteraceae</taxon>
        <taxon>Bradyrhizobium</taxon>
    </lineage>
</organism>
<dbReference type="Proteomes" id="UP000316291">
    <property type="component" value="Unassembled WGS sequence"/>
</dbReference>
<evidence type="ECO:0000313" key="1">
    <source>
        <dbReference type="EMBL" id="TWI62454.1"/>
    </source>
</evidence>